<dbReference type="STRING" id="135739.BTO32_00865"/>
<organism evidence="7 8">
    <name type="scientific">Marinobacter lutaoensis</name>
    <dbReference type="NCBI Taxonomy" id="135739"/>
    <lineage>
        <taxon>Bacteria</taxon>
        <taxon>Pseudomonadati</taxon>
        <taxon>Pseudomonadota</taxon>
        <taxon>Gammaproteobacteria</taxon>
        <taxon>Pseudomonadales</taxon>
        <taxon>Marinobacteraceae</taxon>
        <taxon>Marinobacter</taxon>
    </lineage>
</organism>
<dbReference type="InterPro" id="IPR050833">
    <property type="entry name" value="Poly_Biosynth_Transport"/>
</dbReference>
<dbReference type="AlphaFoldDB" id="A0A1V2DWH6"/>
<evidence type="ECO:0000256" key="4">
    <source>
        <dbReference type="ARBA" id="ARBA00022989"/>
    </source>
</evidence>
<name>A0A1V2DWH6_9GAMM</name>
<feature type="transmembrane region" description="Helical" evidence="6">
    <location>
        <begin position="371"/>
        <end position="390"/>
    </location>
</feature>
<keyword evidence="2" id="KW-1003">Cell membrane</keyword>
<dbReference type="Pfam" id="PF01943">
    <property type="entry name" value="Polysacc_synt"/>
    <property type="match status" value="1"/>
</dbReference>
<feature type="transmembrane region" description="Helical" evidence="6">
    <location>
        <begin position="338"/>
        <end position="359"/>
    </location>
</feature>
<feature type="transmembrane region" description="Helical" evidence="6">
    <location>
        <begin position="155"/>
        <end position="172"/>
    </location>
</feature>
<protein>
    <submittedName>
        <fullName evidence="7">Uncharacterized protein</fullName>
    </submittedName>
</protein>
<evidence type="ECO:0000256" key="1">
    <source>
        <dbReference type="ARBA" id="ARBA00004651"/>
    </source>
</evidence>
<keyword evidence="5 6" id="KW-0472">Membrane</keyword>
<dbReference type="RefSeq" id="WP_076722558.1">
    <property type="nucleotide sequence ID" value="NZ_MSCW01000001.1"/>
</dbReference>
<reference evidence="7 8" key="1">
    <citation type="submission" date="2016-12" db="EMBL/GenBank/DDBJ databases">
        <title>Marinobacter lutaoensis whole genome sequencing.</title>
        <authorList>
            <person name="Verma A."/>
            <person name="Krishnamurthi S."/>
        </authorList>
    </citation>
    <scope>NUCLEOTIDE SEQUENCE [LARGE SCALE GENOMIC DNA]</scope>
    <source>
        <strain evidence="7 8">T5054</strain>
    </source>
</reference>
<feature type="transmembrane region" description="Helical" evidence="6">
    <location>
        <begin position="226"/>
        <end position="245"/>
    </location>
</feature>
<dbReference type="GO" id="GO:0005886">
    <property type="term" value="C:plasma membrane"/>
    <property type="evidence" value="ECO:0007669"/>
    <property type="project" value="UniProtKB-SubCell"/>
</dbReference>
<dbReference type="OrthoDB" id="5785171at2"/>
<comment type="caution">
    <text evidence="7">The sequence shown here is derived from an EMBL/GenBank/DDBJ whole genome shotgun (WGS) entry which is preliminary data.</text>
</comment>
<keyword evidence="4 6" id="KW-1133">Transmembrane helix</keyword>
<feature type="transmembrane region" description="Helical" evidence="6">
    <location>
        <begin position="12"/>
        <end position="32"/>
    </location>
</feature>
<evidence type="ECO:0000313" key="7">
    <source>
        <dbReference type="EMBL" id="ONF45063.1"/>
    </source>
</evidence>
<dbReference type="PANTHER" id="PTHR30250:SF11">
    <property type="entry name" value="O-ANTIGEN TRANSPORTER-RELATED"/>
    <property type="match status" value="1"/>
</dbReference>
<gene>
    <name evidence="7" type="ORF">BTO32_00865</name>
</gene>
<comment type="subcellular location">
    <subcellularLocation>
        <location evidence="1">Cell membrane</location>
        <topology evidence="1">Multi-pass membrane protein</topology>
    </subcellularLocation>
</comment>
<accession>A0A1V2DWH6</accession>
<dbReference type="Proteomes" id="UP000189339">
    <property type="component" value="Unassembled WGS sequence"/>
</dbReference>
<feature type="transmembrane region" description="Helical" evidence="6">
    <location>
        <begin position="265"/>
        <end position="284"/>
    </location>
</feature>
<feature type="transmembrane region" description="Helical" evidence="6">
    <location>
        <begin position="184"/>
        <end position="205"/>
    </location>
</feature>
<feature type="transmembrane region" description="Helical" evidence="6">
    <location>
        <begin position="396"/>
        <end position="414"/>
    </location>
</feature>
<dbReference type="CDD" id="cd13128">
    <property type="entry name" value="MATE_Wzx_like"/>
    <property type="match status" value="1"/>
</dbReference>
<keyword evidence="8" id="KW-1185">Reference proteome</keyword>
<evidence type="ECO:0000256" key="6">
    <source>
        <dbReference type="SAM" id="Phobius"/>
    </source>
</evidence>
<sequence length="435" mass="46336">MNVRLDGVVLQSLVALFVKGFGAVAAFLMNLVLARTLGVEQSGYFFLGFTVVTFLAAVTRCGFDNVILRHTAAARSQGDTQAVRQLFFRGAGVTLVVSGCVALALWLASDDLARRVFNKPEFGPVLAAIAPGVVTMAVLWLLAQSFQGLGRVSSAIIAMNVAANMVLVLIVWGTGVSTGEQAALAYSLGSVLVLAGFLMFWYRSVRGTASNAHYDTSLRTMLESAWPLWIVLLMNQLIQWTGQFVGGAYLQPEEIAQLAVAQRTALLVSFILMAVNMVVAPRFAALHAAGDMPALRNMALTAVRLMALGATPVVAVMLVFPEFLMGLFGAGFTGGSPLLQVLALGQFVNVLTGSVGYLLSMSGHERDLRNTLLLVAPVSVAITFILVPLYGALGAAISTALAVGAQNLLAVYWVKRRLGFNTLAVWRSNVRSPRP</sequence>
<evidence type="ECO:0000256" key="3">
    <source>
        <dbReference type="ARBA" id="ARBA00022692"/>
    </source>
</evidence>
<feature type="transmembrane region" description="Helical" evidence="6">
    <location>
        <begin position="122"/>
        <end position="143"/>
    </location>
</feature>
<evidence type="ECO:0000256" key="2">
    <source>
        <dbReference type="ARBA" id="ARBA00022475"/>
    </source>
</evidence>
<evidence type="ECO:0000256" key="5">
    <source>
        <dbReference type="ARBA" id="ARBA00023136"/>
    </source>
</evidence>
<feature type="transmembrane region" description="Helical" evidence="6">
    <location>
        <begin position="44"/>
        <end position="66"/>
    </location>
</feature>
<proteinExistence type="predicted"/>
<evidence type="ECO:0000313" key="8">
    <source>
        <dbReference type="Proteomes" id="UP000189339"/>
    </source>
</evidence>
<dbReference type="PANTHER" id="PTHR30250">
    <property type="entry name" value="PST FAMILY PREDICTED COLANIC ACID TRANSPORTER"/>
    <property type="match status" value="1"/>
</dbReference>
<keyword evidence="3 6" id="KW-0812">Transmembrane</keyword>
<feature type="transmembrane region" description="Helical" evidence="6">
    <location>
        <begin position="305"/>
        <end position="332"/>
    </location>
</feature>
<dbReference type="EMBL" id="MSCW01000001">
    <property type="protein sequence ID" value="ONF45063.1"/>
    <property type="molecule type" value="Genomic_DNA"/>
</dbReference>
<feature type="transmembrane region" description="Helical" evidence="6">
    <location>
        <begin position="86"/>
        <end position="107"/>
    </location>
</feature>
<dbReference type="InterPro" id="IPR002797">
    <property type="entry name" value="Polysacc_synth"/>
</dbReference>